<organism evidence="10 11">
    <name type="scientific">Salimicrobium flavidum</name>
    <dbReference type="NCBI Taxonomy" id="570947"/>
    <lineage>
        <taxon>Bacteria</taxon>
        <taxon>Bacillati</taxon>
        <taxon>Bacillota</taxon>
        <taxon>Bacilli</taxon>
        <taxon>Bacillales</taxon>
        <taxon>Bacillaceae</taxon>
        <taxon>Salimicrobium</taxon>
    </lineage>
</organism>
<proteinExistence type="predicted"/>
<feature type="transmembrane region" description="Helical" evidence="8">
    <location>
        <begin position="113"/>
        <end position="135"/>
    </location>
</feature>
<dbReference type="SMART" id="SM00387">
    <property type="entry name" value="HATPase_c"/>
    <property type="match status" value="1"/>
</dbReference>
<feature type="transmembrane region" description="Helical" evidence="8">
    <location>
        <begin position="209"/>
        <end position="230"/>
    </location>
</feature>
<dbReference type="GO" id="GO:0000155">
    <property type="term" value="F:phosphorelay sensor kinase activity"/>
    <property type="evidence" value="ECO:0007669"/>
    <property type="project" value="InterPro"/>
</dbReference>
<feature type="transmembrane region" description="Helical" evidence="8">
    <location>
        <begin position="50"/>
        <end position="75"/>
    </location>
</feature>
<evidence type="ECO:0000256" key="4">
    <source>
        <dbReference type="ARBA" id="ARBA00022741"/>
    </source>
</evidence>
<dbReference type="PROSITE" id="PS50109">
    <property type="entry name" value="HIS_KIN"/>
    <property type="match status" value="1"/>
</dbReference>
<keyword evidence="5 10" id="KW-0418">Kinase</keyword>
<name>A0A1N7JNV7_9BACI</name>
<evidence type="ECO:0000256" key="7">
    <source>
        <dbReference type="ARBA" id="ARBA00023012"/>
    </source>
</evidence>
<dbReference type="EC" id="2.7.13.3" evidence="2"/>
<dbReference type="PANTHER" id="PTHR24421">
    <property type="entry name" value="NITRATE/NITRITE SENSOR PROTEIN NARX-RELATED"/>
    <property type="match status" value="1"/>
</dbReference>
<dbReference type="InterPro" id="IPR036890">
    <property type="entry name" value="HATPase_C_sf"/>
</dbReference>
<reference evidence="11" key="1">
    <citation type="submission" date="2017-01" db="EMBL/GenBank/DDBJ databases">
        <authorList>
            <person name="Varghese N."/>
            <person name="Submissions S."/>
        </authorList>
    </citation>
    <scope>NUCLEOTIDE SEQUENCE [LARGE SCALE GENOMIC DNA]</scope>
    <source>
        <strain evidence="11">DSM 23127</strain>
    </source>
</reference>
<keyword evidence="6" id="KW-0067">ATP-binding</keyword>
<evidence type="ECO:0000256" key="1">
    <source>
        <dbReference type="ARBA" id="ARBA00000085"/>
    </source>
</evidence>
<dbReference type="InterPro" id="IPR050482">
    <property type="entry name" value="Sensor_HK_TwoCompSys"/>
</dbReference>
<dbReference type="STRING" id="570947.SAMN05421687_10743"/>
<dbReference type="InterPro" id="IPR003594">
    <property type="entry name" value="HATPase_dom"/>
</dbReference>
<dbReference type="InterPro" id="IPR011712">
    <property type="entry name" value="Sig_transdc_His_kin_sub3_dim/P"/>
</dbReference>
<dbReference type="Gene3D" id="3.30.565.10">
    <property type="entry name" value="Histidine kinase-like ATPase, C-terminal domain"/>
    <property type="match status" value="1"/>
</dbReference>
<feature type="transmembrane region" description="Helical" evidence="8">
    <location>
        <begin position="147"/>
        <end position="166"/>
    </location>
</feature>
<keyword evidence="7" id="KW-0902">Two-component regulatory system</keyword>
<dbReference type="OrthoDB" id="9781904at2"/>
<dbReference type="GO" id="GO:0005524">
    <property type="term" value="F:ATP binding"/>
    <property type="evidence" value="ECO:0007669"/>
    <property type="project" value="UniProtKB-KW"/>
</dbReference>
<gene>
    <name evidence="10" type="ORF">SAMN05421687_10743</name>
</gene>
<dbReference type="RefSeq" id="WP_076559379.1">
    <property type="nucleotide sequence ID" value="NZ_FTOC01000007.1"/>
</dbReference>
<evidence type="ECO:0000313" key="11">
    <source>
        <dbReference type="Proteomes" id="UP000187608"/>
    </source>
</evidence>
<feature type="transmembrane region" description="Helical" evidence="8">
    <location>
        <begin position="87"/>
        <end position="107"/>
    </location>
</feature>
<feature type="transmembrane region" description="Helical" evidence="8">
    <location>
        <begin position="303"/>
        <end position="327"/>
    </location>
</feature>
<evidence type="ECO:0000313" key="10">
    <source>
        <dbReference type="EMBL" id="SIS51053.1"/>
    </source>
</evidence>
<feature type="transmembrane region" description="Helical" evidence="8">
    <location>
        <begin position="236"/>
        <end position="259"/>
    </location>
</feature>
<keyword evidence="8" id="KW-1133">Transmembrane helix</keyword>
<feature type="transmembrane region" description="Helical" evidence="8">
    <location>
        <begin position="279"/>
        <end position="297"/>
    </location>
</feature>
<feature type="transmembrane region" description="Helical" evidence="8">
    <location>
        <begin position="178"/>
        <end position="197"/>
    </location>
</feature>
<dbReference type="EMBL" id="FTOC01000007">
    <property type="protein sequence ID" value="SIS51053.1"/>
    <property type="molecule type" value="Genomic_DNA"/>
</dbReference>
<dbReference type="GO" id="GO:0046983">
    <property type="term" value="F:protein dimerization activity"/>
    <property type="evidence" value="ECO:0007669"/>
    <property type="project" value="InterPro"/>
</dbReference>
<dbReference type="InterPro" id="IPR005467">
    <property type="entry name" value="His_kinase_dom"/>
</dbReference>
<dbReference type="Pfam" id="PF02518">
    <property type="entry name" value="HATPase_c"/>
    <property type="match status" value="1"/>
</dbReference>
<evidence type="ECO:0000256" key="8">
    <source>
        <dbReference type="SAM" id="Phobius"/>
    </source>
</evidence>
<protein>
    <recommendedName>
        <fullName evidence="2">histidine kinase</fullName>
        <ecNumber evidence="2">2.7.13.3</ecNumber>
    </recommendedName>
</protein>
<evidence type="ECO:0000256" key="6">
    <source>
        <dbReference type="ARBA" id="ARBA00022840"/>
    </source>
</evidence>
<evidence type="ECO:0000259" key="9">
    <source>
        <dbReference type="PROSITE" id="PS50109"/>
    </source>
</evidence>
<keyword evidence="3" id="KW-0808">Transferase</keyword>
<dbReference type="CDD" id="cd16917">
    <property type="entry name" value="HATPase_UhpB-NarQ-NarX-like"/>
    <property type="match status" value="1"/>
</dbReference>
<feature type="domain" description="Histidine kinase" evidence="9">
    <location>
        <begin position="619"/>
        <end position="709"/>
    </location>
</feature>
<keyword evidence="8" id="KW-0812">Transmembrane</keyword>
<evidence type="ECO:0000256" key="2">
    <source>
        <dbReference type="ARBA" id="ARBA00012438"/>
    </source>
</evidence>
<comment type="catalytic activity">
    <reaction evidence="1">
        <text>ATP + protein L-histidine = ADP + protein N-phospho-L-histidine.</text>
        <dbReference type="EC" id="2.7.13.3"/>
    </reaction>
</comment>
<accession>A0A1N7JNV7</accession>
<dbReference type="SUPFAM" id="SSF55874">
    <property type="entry name" value="ATPase domain of HSP90 chaperone/DNA topoisomerase II/histidine kinase"/>
    <property type="match status" value="1"/>
</dbReference>
<keyword evidence="4" id="KW-0547">Nucleotide-binding</keyword>
<dbReference type="AlphaFoldDB" id="A0A1N7JNV7"/>
<dbReference type="GO" id="GO:0016020">
    <property type="term" value="C:membrane"/>
    <property type="evidence" value="ECO:0007669"/>
    <property type="project" value="InterPro"/>
</dbReference>
<dbReference type="PANTHER" id="PTHR24421:SF60">
    <property type="entry name" value="SENSOR HISTIDINE KINASE COMP"/>
    <property type="match status" value="1"/>
</dbReference>
<dbReference type="Pfam" id="PF07730">
    <property type="entry name" value="HisKA_3"/>
    <property type="match status" value="1"/>
</dbReference>
<dbReference type="Proteomes" id="UP000187608">
    <property type="component" value="Unassembled WGS sequence"/>
</dbReference>
<evidence type="ECO:0000256" key="3">
    <source>
        <dbReference type="ARBA" id="ARBA00022679"/>
    </source>
</evidence>
<keyword evidence="11" id="KW-1185">Reference proteome</keyword>
<evidence type="ECO:0000256" key="5">
    <source>
        <dbReference type="ARBA" id="ARBA00022777"/>
    </source>
</evidence>
<sequence>MHKRWFYYFLSVTILLGVVLVIHSYAEETAHLFRDENHAMIKLHASISSYAFYLLFFIIVPSFYFLITVFISTFIHRRMPNTFSIRLLITFFLLLALGYISTGGAILGVTFNIFVNSVCFISAPILFIHFLYVYFKEVDMYLFPKKIYQFGYMILLLSLVFDIFSLMTGRTVLWMDHVQYIILLFFYFLMFGVVCFGMIRVRDTTYRSFFKYISFGVTVTFAPYVLFYLIPRLLIGTPIVGIEFAAFFLIALPITFTYLLSKEQLIDINFIFQRLRYHALISLMPSILIAFIANLIIDWSLSFVMFMQLLVSSFTVLAFVLTIAELVNFRVQRVLFSNRTNFQESLHKVTKNFKDQYSAVSLMNGICGEITETLNLAETQAYSYNTNREMFCVNDPLPEDLLYHLQHSFHNRELGVGEIVETEKGFGLVVSESLNKVTVIFSRGKQDFTTLNREEKKYLQIISMNANIAIENMSHIEDLMKQLQSLKNEHTNQYPAWLSRLLFQIAEEQRKQLSIDIHDTVLQELLYLYRRMDELYSNRQELPLTLRSELSVYKEQLLDSIHLTRETCSELRPTFLKEIGIVQSLDNLIQQYQLRSNFTVYLYAKHFHAEIDQEMMLTVYRIVQEFLSNTMKHSGAKHVHLRLEGDEEEVRLYYEDDGVGMEDNYKWDAFTHIGLSGIEHRVNGLRGSLHIDTAKGEGFRAEVRFPIQQKGKENDDEYTDY</sequence>
<keyword evidence="8" id="KW-0472">Membrane</keyword>